<dbReference type="Proteomes" id="UP001265083">
    <property type="component" value="Unassembled WGS sequence"/>
</dbReference>
<proteinExistence type="predicted"/>
<protein>
    <submittedName>
        <fullName evidence="2">Uncharacterized protein</fullName>
    </submittedName>
</protein>
<sequence>MKQQRLTADAPAQLPKPGAALTAKSADPIMKPQHCLFSVGMKIVLRLGDDAAMLIFYLSVYATMRPRPGRGSQAGDTSESRI</sequence>
<evidence type="ECO:0000313" key="3">
    <source>
        <dbReference type="Proteomes" id="UP001265083"/>
    </source>
</evidence>
<evidence type="ECO:0000313" key="2">
    <source>
        <dbReference type="EMBL" id="MDS1114874.1"/>
    </source>
</evidence>
<comment type="caution">
    <text evidence="2">The sequence shown here is derived from an EMBL/GenBank/DDBJ whole genome shotgun (WGS) entry which is preliminary data.</text>
</comment>
<dbReference type="RefSeq" id="WP_310950979.1">
    <property type="nucleotide sequence ID" value="NZ_JAVLUS010000010.1"/>
</dbReference>
<organism evidence="2 3">
    <name type="scientific">Gordonia westfalica</name>
    <dbReference type="NCBI Taxonomy" id="158898"/>
    <lineage>
        <taxon>Bacteria</taxon>
        <taxon>Bacillati</taxon>
        <taxon>Actinomycetota</taxon>
        <taxon>Actinomycetes</taxon>
        <taxon>Mycobacteriales</taxon>
        <taxon>Gordoniaceae</taxon>
        <taxon>Gordonia</taxon>
    </lineage>
</organism>
<reference evidence="2 3" key="1">
    <citation type="submission" date="2023-08" db="EMBL/GenBank/DDBJ databases">
        <title>Bioegradation of LLDPE and BLDPE plastic by marine bacteria from coast plastic debris.</title>
        <authorList>
            <person name="Rong Z."/>
        </authorList>
    </citation>
    <scope>NUCLEOTIDE SEQUENCE [LARGE SCALE GENOMIC DNA]</scope>
    <source>
        <strain evidence="2 3">Z-2</strain>
    </source>
</reference>
<name>A0ABU2GVA2_9ACTN</name>
<feature type="region of interest" description="Disordered" evidence="1">
    <location>
        <begin position="1"/>
        <end position="20"/>
    </location>
</feature>
<dbReference type="EMBL" id="JAVLUS010000010">
    <property type="protein sequence ID" value="MDS1114874.1"/>
    <property type="molecule type" value="Genomic_DNA"/>
</dbReference>
<evidence type="ECO:0000256" key="1">
    <source>
        <dbReference type="SAM" id="MobiDB-lite"/>
    </source>
</evidence>
<accession>A0ABU2GVA2</accession>
<gene>
    <name evidence="2" type="ORF">RD149_13965</name>
</gene>
<keyword evidence="3" id="KW-1185">Reference proteome</keyword>